<keyword evidence="1" id="KW-0418">Kinase</keyword>
<reference evidence="1 2" key="1">
    <citation type="submission" date="2016-11" db="EMBL/GenBank/DDBJ databases">
        <authorList>
            <person name="Jaros S."/>
            <person name="Januszkiewicz K."/>
            <person name="Wedrychowicz H."/>
        </authorList>
    </citation>
    <scope>NUCLEOTIDE SEQUENCE [LARGE SCALE GENOMIC DNA]</scope>
    <source>
        <strain evidence="1 2">DSM 5091</strain>
    </source>
</reference>
<accession>A0A1M6E6T6</accession>
<organism evidence="1 2">
    <name type="scientific">Malonomonas rubra DSM 5091</name>
    <dbReference type="NCBI Taxonomy" id="1122189"/>
    <lineage>
        <taxon>Bacteria</taxon>
        <taxon>Pseudomonadati</taxon>
        <taxon>Thermodesulfobacteriota</taxon>
        <taxon>Desulfuromonadia</taxon>
        <taxon>Desulfuromonadales</taxon>
        <taxon>Geopsychrobacteraceae</taxon>
        <taxon>Malonomonas</taxon>
    </lineage>
</organism>
<evidence type="ECO:0000313" key="1">
    <source>
        <dbReference type="EMBL" id="SHI81182.1"/>
    </source>
</evidence>
<dbReference type="EMBL" id="FQZT01000002">
    <property type="protein sequence ID" value="SHI81182.1"/>
    <property type="molecule type" value="Genomic_DNA"/>
</dbReference>
<dbReference type="GO" id="GO:0016301">
    <property type="term" value="F:kinase activity"/>
    <property type="evidence" value="ECO:0007669"/>
    <property type="project" value="UniProtKB-KW"/>
</dbReference>
<name>A0A1M6E6T6_MALRU</name>
<gene>
    <name evidence="1" type="ORF">SAMN02745165_00963</name>
</gene>
<protein>
    <submittedName>
        <fullName evidence="1">Two-component system, LuxR family, sensor histidine kinase TtrS</fullName>
    </submittedName>
</protein>
<proteinExistence type="predicted"/>
<keyword evidence="1" id="KW-0808">Transferase</keyword>
<sequence length="84" mass="9867">MQRRIQAEKEKDQLIGELRSALQEVDTLRGLLPICSYCHKIRDDEGLWNRIETYLEQRAEVSFSHGICPDCRDEHFPEYSKKGS</sequence>
<dbReference type="Proteomes" id="UP000184171">
    <property type="component" value="Unassembled WGS sequence"/>
</dbReference>
<dbReference type="RefSeq" id="WP_072906094.1">
    <property type="nucleotide sequence ID" value="NZ_FQZT01000002.1"/>
</dbReference>
<dbReference type="STRING" id="1122189.SAMN02745165_00963"/>
<dbReference type="OrthoDB" id="9792686at2"/>
<evidence type="ECO:0000313" key="2">
    <source>
        <dbReference type="Proteomes" id="UP000184171"/>
    </source>
</evidence>
<keyword evidence="2" id="KW-1185">Reference proteome</keyword>
<dbReference type="AlphaFoldDB" id="A0A1M6E6T6"/>